<dbReference type="PRINTS" id="PR00081">
    <property type="entry name" value="GDHRDH"/>
</dbReference>
<organism evidence="4 5">
    <name type="scientific">Stephanodiscus triporus</name>
    <dbReference type="NCBI Taxonomy" id="2934178"/>
    <lineage>
        <taxon>Eukaryota</taxon>
        <taxon>Sar</taxon>
        <taxon>Stramenopiles</taxon>
        <taxon>Ochrophyta</taxon>
        <taxon>Bacillariophyta</taxon>
        <taxon>Coscinodiscophyceae</taxon>
        <taxon>Thalassiosirophycidae</taxon>
        <taxon>Stephanodiscales</taxon>
        <taxon>Stephanodiscaceae</taxon>
        <taxon>Stephanodiscus</taxon>
    </lineage>
</organism>
<evidence type="ECO:0000256" key="3">
    <source>
        <dbReference type="ARBA" id="ARBA00023002"/>
    </source>
</evidence>
<dbReference type="EMBL" id="JALLAZ020000097">
    <property type="protein sequence ID" value="KAL3804112.1"/>
    <property type="molecule type" value="Genomic_DNA"/>
</dbReference>
<keyword evidence="2" id="KW-0521">NADP</keyword>
<dbReference type="Pfam" id="PF00106">
    <property type="entry name" value="adh_short"/>
    <property type="match status" value="1"/>
</dbReference>
<reference evidence="4 5" key="1">
    <citation type="submission" date="2024-10" db="EMBL/GenBank/DDBJ databases">
        <title>Updated reference genomes for cyclostephanoid diatoms.</title>
        <authorList>
            <person name="Roberts W.R."/>
            <person name="Alverson A.J."/>
        </authorList>
    </citation>
    <scope>NUCLEOTIDE SEQUENCE [LARGE SCALE GENOMIC DNA]</scope>
    <source>
        <strain evidence="4 5">AJA276-08</strain>
    </source>
</reference>
<dbReference type="PANTHER" id="PTHR43490:SF99">
    <property type="entry name" value="SHORT-CHAIN DEHYDROGENASE_REDUCTASE"/>
    <property type="match status" value="1"/>
</dbReference>
<dbReference type="GO" id="GO:0016491">
    <property type="term" value="F:oxidoreductase activity"/>
    <property type="evidence" value="ECO:0007669"/>
    <property type="project" value="UniProtKB-KW"/>
</dbReference>
<comment type="caution">
    <text evidence="4">The sequence shown here is derived from an EMBL/GenBank/DDBJ whole genome shotgun (WGS) entry which is preliminary data.</text>
</comment>
<dbReference type="PANTHER" id="PTHR43490">
    <property type="entry name" value="(+)-NEOMENTHOL DEHYDROGENASE"/>
    <property type="match status" value="1"/>
</dbReference>
<evidence type="ECO:0000256" key="2">
    <source>
        <dbReference type="ARBA" id="ARBA00022857"/>
    </source>
</evidence>
<keyword evidence="5" id="KW-1185">Reference proteome</keyword>
<gene>
    <name evidence="4" type="ORF">ACHAW5_011217</name>
</gene>
<evidence type="ECO:0000313" key="5">
    <source>
        <dbReference type="Proteomes" id="UP001530315"/>
    </source>
</evidence>
<keyword evidence="3" id="KW-0560">Oxidoreductase</keyword>
<dbReference type="InterPro" id="IPR002347">
    <property type="entry name" value="SDR_fam"/>
</dbReference>
<comment type="similarity">
    <text evidence="1">Belongs to the short-chain dehydrogenases/reductases (SDR) family.</text>
</comment>
<name>A0ABD3QV85_9STRA</name>
<dbReference type="InterPro" id="IPR036291">
    <property type="entry name" value="NAD(P)-bd_dom_sf"/>
</dbReference>
<dbReference type="SUPFAM" id="SSF51735">
    <property type="entry name" value="NAD(P)-binding Rossmann-fold domains"/>
    <property type="match status" value="1"/>
</dbReference>
<dbReference type="Gene3D" id="3.40.50.720">
    <property type="entry name" value="NAD(P)-binding Rossmann-like Domain"/>
    <property type="match status" value="1"/>
</dbReference>
<evidence type="ECO:0000256" key="1">
    <source>
        <dbReference type="ARBA" id="ARBA00006484"/>
    </source>
</evidence>
<evidence type="ECO:0000313" key="4">
    <source>
        <dbReference type="EMBL" id="KAL3804112.1"/>
    </source>
</evidence>
<sequence length="275" mass="29989">MEDSGLKRVVVTGGNTGIGFALCKQLLTEDNCFVYLCSRNQERGTAAVAEIQAAYPAHKERIHLVLVDTSVPDSIVAAAEAVREHLGTHKLYAIVNNAGVGLATRTSKQALLDTNFWGPKRMVDAFMPMLQDAGRVVHVGSGAGPMWLKKQSEDEIKFLSTEHTWEELEQFVIKRMATTDDFGDYGLSKSALACLGMTQARVYPSITFSTVSPGFINTKLVAGFGATKPPEEGTVSIRHCLFQPLPGNGWFWGSDAKRSPLHTTRDPGTPEYKGE</sequence>
<proteinExistence type="inferred from homology"/>
<dbReference type="Proteomes" id="UP001530315">
    <property type="component" value="Unassembled WGS sequence"/>
</dbReference>
<dbReference type="AlphaFoldDB" id="A0ABD3QV85"/>
<accession>A0ABD3QV85</accession>
<protein>
    <submittedName>
        <fullName evidence="4">Uncharacterized protein</fullName>
    </submittedName>
</protein>